<keyword evidence="2" id="KW-0472">Membrane</keyword>
<reference evidence="4 5" key="1">
    <citation type="journal article" date="2015" name="Genome Announc.">
        <title>Draft Genome of the Euendolithic (true boring) Cyanobacterium Mastigocoleus testarum strain BC008.</title>
        <authorList>
            <person name="Guida B.S."/>
            <person name="Garcia-Pichel F."/>
        </authorList>
    </citation>
    <scope>NUCLEOTIDE SEQUENCE [LARGE SCALE GENOMIC DNA]</scope>
    <source>
        <strain evidence="4 5">BC008</strain>
    </source>
</reference>
<feature type="transmembrane region" description="Helical" evidence="2">
    <location>
        <begin position="31"/>
        <end position="51"/>
    </location>
</feature>
<dbReference type="Pfam" id="PF00892">
    <property type="entry name" value="EamA"/>
    <property type="match status" value="2"/>
</dbReference>
<feature type="transmembrane region" description="Helical" evidence="2">
    <location>
        <begin position="235"/>
        <end position="254"/>
    </location>
</feature>
<feature type="transmembrane region" description="Helical" evidence="2">
    <location>
        <begin position="260"/>
        <end position="280"/>
    </location>
</feature>
<dbReference type="GO" id="GO:0016020">
    <property type="term" value="C:membrane"/>
    <property type="evidence" value="ECO:0007669"/>
    <property type="project" value="InterPro"/>
</dbReference>
<keyword evidence="2" id="KW-1133">Transmembrane helix</keyword>
<dbReference type="OrthoDB" id="6235706at2"/>
<feature type="transmembrane region" description="Helical" evidence="2">
    <location>
        <begin position="162"/>
        <end position="182"/>
    </location>
</feature>
<protein>
    <recommendedName>
        <fullName evidence="3">EamA domain-containing protein</fullName>
    </recommendedName>
</protein>
<organism evidence="4 5">
    <name type="scientific">Mastigocoleus testarum BC008</name>
    <dbReference type="NCBI Taxonomy" id="371196"/>
    <lineage>
        <taxon>Bacteria</taxon>
        <taxon>Bacillati</taxon>
        <taxon>Cyanobacteriota</taxon>
        <taxon>Cyanophyceae</taxon>
        <taxon>Nostocales</taxon>
        <taxon>Hapalosiphonaceae</taxon>
        <taxon>Mastigocoleus</taxon>
    </lineage>
</organism>
<proteinExistence type="inferred from homology"/>
<dbReference type="PANTHER" id="PTHR22911">
    <property type="entry name" value="ACYL-MALONYL CONDENSING ENZYME-RELATED"/>
    <property type="match status" value="1"/>
</dbReference>
<gene>
    <name evidence="4" type="ORF">BC008_26795</name>
</gene>
<feature type="domain" description="EamA" evidence="3">
    <location>
        <begin position="161"/>
        <end position="307"/>
    </location>
</feature>
<evidence type="ECO:0000259" key="3">
    <source>
        <dbReference type="Pfam" id="PF00892"/>
    </source>
</evidence>
<accession>A0A0V7ZQC6</accession>
<dbReference type="AlphaFoldDB" id="A0A0V7ZQC6"/>
<feature type="transmembrane region" description="Helical" evidence="2">
    <location>
        <begin position="63"/>
        <end position="83"/>
    </location>
</feature>
<feature type="transmembrane region" description="Helical" evidence="2">
    <location>
        <begin position="119"/>
        <end position="137"/>
    </location>
</feature>
<dbReference type="EMBL" id="LMTZ01000094">
    <property type="protein sequence ID" value="KST66797.1"/>
    <property type="molecule type" value="Genomic_DNA"/>
</dbReference>
<comment type="caution">
    <text evidence="4">The sequence shown here is derived from an EMBL/GenBank/DDBJ whole genome shotgun (WGS) entry which is preliminary data.</text>
</comment>
<evidence type="ECO:0000256" key="1">
    <source>
        <dbReference type="ARBA" id="ARBA00007362"/>
    </source>
</evidence>
<feature type="domain" description="EamA" evidence="3">
    <location>
        <begin position="1"/>
        <end position="136"/>
    </location>
</feature>
<sequence>MKGEFAAIVAACLWAVASAIYSRLGERIPALQINLIKGIVSIILFVVTILWRNEFLTNIPLLPFWLLLLSGAIGIGLGDTAFLSAMNALGARRTLLMQTLSPPITAILALIFLGENLKIIAWFGIVLTVIGVAWVVTERTTQSSDDILDESQQRTEINLRKGITLGFVAALANAIGAVFSRIALSNEDISISPLWAALLRLSAGVIVLFPWLYLQARNSRNRTTLTTPYWKSPRILAVVFFAVFCGTYLGIWLQQVAIKFTAVGIASTLLQTSPIFIIPIAIGMGERVSPRAILGVLTSLVGILVLFYLG</sequence>
<keyword evidence="2" id="KW-0812">Transmembrane</keyword>
<name>A0A0V7ZQC6_9CYAN</name>
<dbReference type="RefSeq" id="WP_027846191.1">
    <property type="nucleotide sequence ID" value="NZ_LMTZ01000094.1"/>
</dbReference>
<dbReference type="InterPro" id="IPR000620">
    <property type="entry name" value="EamA_dom"/>
</dbReference>
<dbReference type="InterPro" id="IPR037185">
    <property type="entry name" value="EmrE-like"/>
</dbReference>
<dbReference type="SUPFAM" id="SSF103481">
    <property type="entry name" value="Multidrug resistance efflux transporter EmrE"/>
    <property type="match status" value="2"/>
</dbReference>
<dbReference type="Proteomes" id="UP000053372">
    <property type="component" value="Unassembled WGS sequence"/>
</dbReference>
<comment type="similarity">
    <text evidence="1">Belongs to the EamA transporter family.</text>
</comment>
<feature type="transmembrane region" description="Helical" evidence="2">
    <location>
        <begin position="6"/>
        <end position="24"/>
    </location>
</feature>
<feature type="transmembrane region" description="Helical" evidence="2">
    <location>
        <begin position="194"/>
        <end position="214"/>
    </location>
</feature>
<dbReference type="PANTHER" id="PTHR22911:SF137">
    <property type="entry name" value="SOLUTE CARRIER FAMILY 35 MEMBER G2-RELATED"/>
    <property type="match status" value="1"/>
</dbReference>
<evidence type="ECO:0000256" key="2">
    <source>
        <dbReference type="SAM" id="Phobius"/>
    </source>
</evidence>
<keyword evidence="5" id="KW-1185">Reference proteome</keyword>
<evidence type="ECO:0000313" key="4">
    <source>
        <dbReference type="EMBL" id="KST66797.1"/>
    </source>
</evidence>
<feature type="transmembrane region" description="Helical" evidence="2">
    <location>
        <begin position="95"/>
        <end position="113"/>
    </location>
</feature>
<evidence type="ECO:0000313" key="5">
    <source>
        <dbReference type="Proteomes" id="UP000053372"/>
    </source>
</evidence>
<feature type="transmembrane region" description="Helical" evidence="2">
    <location>
        <begin position="292"/>
        <end position="309"/>
    </location>
</feature>